<comment type="caution">
    <text evidence="4">The sequence shown here is derived from an EMBL/GenBank/DDBJ whole genome shotgun (WGS) entry which is preliminary data.</text>
</comment>
<feature type="region of interest" description="Disordered" evidence="1">
    <location>
        <begin position="544"/>
        <end position="615"/>
    </location>
</feature>
<dbReference type="GO" id="GO:0007165">
    <property type="term" value="P:signal transduction"/>
    <property type="evidence" value="ECO:0007669"/>
    <property type="project" value="InterPro"/>
</dbReference>
<feature type="region of interest" description="Disordered" evidence="1">
    <location>
        <begin position="53"/>
        <end position="78"/>
    </location>
</feature>
<dbReference type="InterPro" id="IPR029071">
    <property type="entry name" value="Ubiquitin-like_domsf"/>
</dbReference>
<evidence type="ECO:0000256" key="1">
    <source>
        <dbReference type="SAM" id="MobiDB-lite"/>
    </source>
</evidence>
<dbReference type="InterPro" id="IPR000159">
    <property type="entry name" value="RA_dom"/>
</dbReference>
<dbReference type="PANTHER" id="PTHR11243:SF23">
    <property type="entry name" value="LD06925P"/>
    <property type="match status" value="1"/>
</dbReference>
<organism evidence="4 5">
    <name type="scientific">Pristionchus mayeri</name>
    <dbReference type="NCBI Taxonomy" id="1317129"/>
    <lineage>
        <taxon>Eukaryota</taxon>
        <taxon>Metazoa</taxon>
        <taxon>Ecdysozoa</taxon>
        <taxon>Nematoda</taxon>
        <taxon>Chromadorea</taxon>
        <taxon>Rhabditida</taxon>
        <taxon>Rhabditina</taxon>
        <taxon>Diplogasteromorpha</taxon>
        <taxon>Diplogasteroidea</taxon>
        <taxon>Neodiplogasteridae</taxon>
        <taxon>Pristionchus</taxon>
    </lineage>
</organism>
<feature type="domain" description="PH" evidence="2">
    <location>
        <begin position="396"/>
        <end position="505"/>
    </location>
</feature>
<feature type="region of interest" description="Disordered" evidence="1">
    <location>
        <begin position="133"/>
        <end position="245"/>
    </location>
</feature>
<dbReference type="Gene3D" id="2.30.29.30">
    <property type="entry name" value="Pleckstrin-homology domain (PH domain)/Phosphotyrosine-binding domain (PTB)"/>
    <property type="match status" value="1"/>
</dbReference>
<feature type="compositionally biased region" description="Low complexity" evidence="1">
    <location>
        <begin position="594"/>
        <end position="610"/>
    </location>
</feature>
<dbReference type="InterPro" id="IPR039664">
    <property type="entry name" value="GRB/APBB1IP"/>
</dbReference>
<dbReference type="Gene3D" id="3.10.20.90">
    <property type="entry name" value="Phosphatidylinositol 3-kinase Catalytic Subunit, Chain A, domain 1"/>
    <property type="match status" value="1"/>
</dbReference>
<dbReference type="InterPro" id="IPR039665">
    <property type="entry name" value="PH_APBB1IP"/>
</dbReference>
<protein>
    <submittedName>
        <fullName evidence="4">Uncharacterized protein</fullName>
    </submittedName>
</protein>
<feature type="non-terminal residue" evidence="4">
    <location>
        <position position="1"/>
    </location>
</feature>
<gene>
    <name evidence="4" type="ORF">PMAYCL1PPCAC_12316</name>
</gene>
<dbReference type="PROSITE" id="PS50200">
    <property type="entry name" value="RA"/>
    <property type="match status" value="1"/>
</dbReference>
<dbReference type="Pfam" id="PF00169">
    <property type="entry name" value="PH"/>
    <property type="match status" value="1"/>
</dbReference>
<dbReference type="AlphaFoldDB" id="A0AAN4ZJU1"/>
<feature type="domain" description="Ras-associating" evidence="3">
    <location>
        <begin position="257"/>
        <end position="347"/>
    </location>
</feature>
<evidence type="ECO:0000313" key="5">
    <source>
        <dbReference type="Proteomes" id="UP001328107"/>
    </source>
</evidence>
<dbReference type="InterPro" id="IPR011993">
    <property type="entry name" value="PH-like_dom_sf"/>
</dbReference>
<keyword evidence="5" id="KW-1185">Reference proteome</keyword>
<feature type="compositionally biased region" description="Low complexity" evidence="1">
    <location>
        <begin position="169"/>
        <end position="179"/>
    </location>
</feature>
<dbReference type="CDD" id="cd01259">
    <property type="entry name" value="PH_APBB1IP"/>
    <property type="match status" value="1"/>
</dbReference>
<dbReference type="Pfam" id="PF21989">
    <property type="entry name" value="RA_2"/>
    <property type="match status" value="1"/>
</dbReference>
<feature type="compositionally biased region" description="Low complexity" evidence="1">
    <location>
        <begin position="561"/>
        <end position="576"/>
    </location>
</feature>
<dbReference type="InterPro" id="IPR001849">
    <property type="entry name" value="PH_domain"/>
</dbReference>
<feature type="compositionally biased region" description="Polar residues" evidence="1">
    <location>
        <begin position="754"/>
        <end position="764"/>
    </location>
</feature>
<dbReference type="SMART" id="SM00314">
    <property type="entry name" value="RA"/>
    <property type="match status" value="1"/>
</dbReference>
<dbReference type="EMBL" id="BTRK01000003">
    <property type="protein sequence ID" value="GMR42121.1"/>
    <property type="molecule type" value="Genomic_DNA"/>
</dbReference>
<dbReference type="SUPFAM" id="SSF54236">
    <property type="entry name" value="Ubiquitin-like"/>
    <property type="match status" value="1"/>
</dbReference>
<reference evidence="5" key="1">
    <citation type="submission" date="2022-10" db="EMBL/GenBank/DDBJ databases">
        <title>Genome assembly of Pristionchus species.</title>
        <authorList>
            <person name="Yoshida K."/>
            <person name="Sommer R.J."/>
        </authorList>
    </citation>
    <scope>NUCLEOTIDE SEQUENCE [LARGE SCALE GENOMIC DNA]</scope>
    <source>
        <strain evidence="5">RS5460</strain>
    </source>
</reference>
<feature type="compositionally biased region" description="Polar residues" evidence="1">
    <location>
        <begin position="180"/>
        <end position="193"/>
    </location>
</feature>
<dbReference type="SUPFAM" id="SSF50729">
    <property type="entry name" value="PH domain-like"/>
    <property type="match status" value="1"/>
</dbReference>
<evidence type="ECO:0000313" key="4">
    <source>
        <dbReference type="EMBL" id="GMR42121.1"/>
    </source>
</evidence>
<evidence type="ECO:0000259" key="2">
    <source>
        <dbReference type="PROSITE" id="PS50003"/>
    </source>
</evidence>
<accession>A0AAN4ZJU1</accession>
<dbReference type="SMART" id="SM00233">
    <property type="entry name" value="PH"/>
    <property type="match status" value="1"/>
</dbReference>
<evidence type="ECO:0000259" key="3">
    <source>
        <dbReference type="PROSITE" id="PS50200"/>
    </source>
</evidence>
<feature type="region of interest" description="Disordered" evidence="1">
    <location>
        <begin position="664"/>
        <end position="783"/>
    </location>
</feature>
<sequence>YSDIDSDEDKAGEKALSILASLCSSSLNLPPPIDNPLLCTLDLPYSPIHLETEQMTSPSGESIEMDEPRLRPSLPPKPAIDPVRYSMINVKESTDCQLDALLAELEQLGSALDSPNMADQLILGMGTVGKRNGVNCAPSSSSSSSHSTLPPPILAPKPQHHISQIPHRSIASSASSSSSNTTLVVGSSCSSPDGDSAFGEGSSTEGKERGRHSLHSTESLHTPSPTQISPGSQQSSEAAEDDSKEAKIRQALLKMREANHTRIFVKFFVDDGAPLQMLIDERWSVVETMRQLAEKHHISLSEDHCIVEEFPELLIRRIYEDDENLVENIKMWVEGSGNKLTLTRRPEKYAVMDRPETYLVTEKTANHMEVPKGEHWPLEIKSRFLQDFFSCDPFVPPELEGWMYLKGDGKKVWKKTYFILRPSGLYYSSKGKKCTKDLQCLMNFHSNQVYTGFDWKKKYKAPTAYCISLKLTQLQMKRSSYIKYICAEDEMSYKKWVVGLRVAKNGRQMYDNYVSATERRLASMNANAPRRVEIPRVENEKRCDSSSLCSSSSRHDGLSIGGSSSYTGGASSRATSNRQLDVDCSSIHSGTTGHNSHPLPSPSIHSHTPSVLSGSFSSLRETAPLSSIHATPRVPLREYEEDLTGTIKRAPVCVTEVLRRSASSCVEEEDSDEESLPAPPPSSLSNSHPLPPPSRSPLPPPKPPLLLAGTPGSAGGPPPPPVRITPIRDEYASIQKRAPPPPPPPKRADGTRLTIASPSPSVPNMSELEAALRRRQQKMGQAS</sequence>
<dbReference type="Proteomes" id="UP001328107">
    <property type="component" value="Unassembled WGS sequence"/>
</dbReference>
<feature type="compositionally biased region" description="Acidic residues" evidence="1">
    <location>
        <begin position="666"/>
        <end position="675"/>
    </location>
</feature>
<dbReference type="PANTHER" id="PTHR11243">
    <property type="entry name" value="GROWTH FACTOR RECEPTOR-BOUND PROTEIN"/>
    <property type="match status" value="1"/>
</dbReference>
<dbReference type="PROSITE" id="PS50003">
    <property type="entry name" value="PH_DOMAIN"/>
    <property type="match status" value="1"/>
</dbReference>
<name>A0AAN4ZJU1_9BILA</name>
<feature type="compositionally biased region" description="Polar residues" evidence="1">
    <location>
        <begin position="216"/>
        <end position="237"/>
    </location>
</feature>
<proteinExistence type="predicted"/>
<feature type="compositionally biased region" description="Pro residues" evidence="1">
    <location>
        <begin position="689"/>
        <end position="704"/>
    </location>
</feature>